<dbReference type="STRING" id="6198.A0A074ZHK3"/>
<sequence>MCDVTEDFHRILSFPYNSFGAFRRDLIRFQHVTATCYAIRSSLSASNYQRITGKVLPPGFPYRWVQYKCVHSRTRCKAVRNADYGCESQFTVTVRKKMLHLVRSHFLHSHSFQEGKPWLYASNRRLSPEQHQLVCSMMHTFQTCDQLRSFILDSFGLHLNRFDLRRLRLASGQQKQSAGFLKSDNSYGEGPSMDANHDFPHSALETSKPEDNGTSRLTADGTGEVNRAECAQNLADDLVKVLADMDESDFWRQLIRLHHVVDVLAMDPGVEIECRSENNLFLDMQTDPSLFGDSMLDPDVTSPETPH</sequence>
<organism evidence="1 2">
    <name type="scientific">Opisthorchis viverrini</name>
    <name type="common">Southeast Asian liver fluke</name>
    <dbReference type="NCBI Taxonomy" id="6198"/>
    <lineage>
        <taxon>Eukaryota</taxon>
        <taxon>Metazoa</taxon>
        <taxon>Spiralia</taxon>
        <taxon>Lophotrochozoa</taxon>
        <taxon>Platyhelminthes</taxon>
        <taxon>Trematoda</taxon>
        <taxon>Digenea</taxon>
        <taxon>Opisthorchiida</taxon>
        <taxon>Opisthorchiata</taxon>
        <taxon>Opisthorchiidae</taxon>
        <taxon>Opisthorchis</taxon>
    </lineage>
</organism>
<keyword evidence="2" id="KW-1185">Reference proteome</keyword>
<proteinExistence type="predicted"/>
<dbReference type="AlphaFoldDB" id="A0A074ZHK3"/>
<name>A0A074ZHK3_OPIVI</name>
<dbReference type="OrthoDB" id="6221768at2759"/>
<evidence type="ECO:0000313" key="1">
    <source>
        <dbReference type="EMBL" id="KER25192.1"/>
    </source>
</evidence>
<protein>
    <submittedName>
        <fullName evidence="1">Uncharacterized protein</fullName>
    </submittedName>
</protein>
<dbReference type="RefSeq" id="XP_009171047.1">
    <property type="nucleotide sequence ID" value="XM_009172783.1"/>
</dbReference>
<dbReference type="GeneID" id="20321475"/>
<gene>
    <name evidence="1" type="ORF">T265_07296</name>
</gene>
<dbReference type="Pfam" id="PF21599">
    <property type="entry name" value="ZSWIM3_N"/>
    <property type="match status" value="1"/>
</dbReference>
<dbReference type="InterPro" id="IPR048325">
    <property type="entry name" value="ZSWIM3_N"/>
</dbReference>
<dbReference type="CTD" id="20321475"/>
<accession>A0A074ZHK3</accession>
<evidence type="ECO:0000313" key="2">
    <source>
        <dbReference type="Proteomes" id="UP000054324"/>
    </source>
</evidence>
<dbReference type="Proteomes" id="UP000054324">
    <property type="component" value="Unassembled WGS sequence"/>
</dbReference>
<dbReference type="EMBL" id="KL596784">
    <property type="protein sequence ID" value="KER25192.1"/>
    <property type="molecule type" value="Genomic_DNA"/>
</dbReference>
<reference evidence="1 2" key="1">
    <citation type="submission" date="2013-11" db="EMBL/GenBank/DDBJ databases">
        <title>Opisthorchis viverrini - life in the bile duct.</title>
        <authorList>
            <person name="Young N.D."/>
            <person name="Nagarajan N."/>
            <person name="Lin S.J."/>
            <person name="Korhonen P.K."/>
            <person name="Jex A.R."/>
            <person name="Hall R.S."/>
            <person name="Safavi-Hemami H."/>
            <person name="Kaewkong W."/>
            <person name="Bertrand D."/>
            <person name="Gao S."/>
            <person name="Seet Q."/>
            <person name="Wongkham S."/>
            <person name="Teh B.T."/>
            <person name="Wongkham C."/>
            <person name="Intapan P.M."/>
            <person name="Maleewong W."/>
            <person name="Yang X."/>
            <person name="Hu M."/>
            <person name="Wang Z."/>
            <person name="Hofmann A."/>
            <person name="Sternberg P.W."/>
            <person name="Tan P."/>
            <person name="Wang J."/>
            <person name="Gasser R.B."/>
        </authorList>
    </citation>
    <scope>NUCLEOTIDE SEQUENCE [LARGE SCALE GENOMIC DNA]</scope>
</reference>
<dbReference type="KEGG" id="ovi:T265_07296"/>